<reference evidence="1" key="1">
    <citation type="journal article" date="2019" name="MBio">
        <title>Virus Genomes from Deep Sea Sediments Expand the Ocean Megavirome and Support Independent Origins of Viral Gigantism.</title>
        <authorList>
            <person name="Backstrom D."/>
            <person name="Yutin N."/>
            <person name="Jorgensen S.L."/>
            <person name="Dharamshi J."/>
            <person name="Homa F."/>
            <person name="Zaremba-Niedwiedzka K."/>
            <person name="Spang A."/>
            <person name="Wolf Y.I."/>
            <person name="Koonin E.V."/>
            <person name="Ettema T.J."/>
        </authorList>
    </citation>
    <scope>NUCLEOTIDE SEQUENCE</scope>
</reference>
<gene>
    <name evidence="1" type="ORF">LCPAC403_03300</name>
</gene>
<accession>A0A481ZC12</accession>
<organism evidence="1">
    <name type="scientific">Pithovirus LCPAC403</name>
    <dbReference type="NCBI Taxonomy" id="2506596"/>
    <lineage>
        <taxon>Viruses</taxon>
        <taxon>Pithoviruses</taxon>
    </lineage>
</organism>
<name>A0A481ZC12_9VIRU</name>
<sequence>MAAFKLCNVRRGISRLPFINIEIETDKWPGFYAGDGKWKKLDMKIETREVVTQENCDKILEKLLLENGINIYSSVQLDPIMFSEE</sequence>
<protein>
    <submittedName>
        <fullName evidence="1">Uncharacterized protein</fullName>
    </submittedName>
</protein>
<evidence type="ECO:0000313" key="1">
    <source>
        <dbReference type="EMBL" id="QBK93196.1"/>
    </source>
</evidence>
<proteinExistence type="predicted"/>
<dbReference type="EMBL" id="MK500591">
    <property type="protein sequence ID" value="QBK93196.1"/>
    <property type="molecule type" value="Genomic_DNA"/>
</dbReference>